<sequence>MKKLRNLEWEDYRHPEFLQSLIVSVNELKFIRLFLKRGSVAMVNEMLRERKSKQNPSHKEDFSNRIHQLKKIKA</sequence>
<gene>
    <name evidence="2" type="ORF">S01H4_58472</name>
</gene>
<evidence type="ECO:0000256" key="1">
    <source>
        <dbReference type="SAM" id="MobiDB-lite"/>
    </source>
</evidence>
<accession>X1E3X0</accession>
<comment type="caution">
    <text evidence="2">The sequence shown here is derived from an EMBL/GenBank/DDBJ whole genome shotgun (WGS) entry which is preliminary data.</text>
</comment>
<organism evidence="2">
    <name type="scientific">marine sediment metagenome</name>
    <dbReference type="NCBI Taxonomy" id="412755"/>
    <lineage>
        <taxon>unclassified sequences</taxon>
        <taxon>metagenomes</taxon>
        <taxon>ecological metagenomes</taxon>
    </lineage>
</organism>
<evidence type="ECO:0000313" key="2">
    <source>
        <dbReference type="EMBL" id="GAH15090.1"/>
    </source>
</evidence>
<protein>
    <submittedName>
        <fullName evidence="2">Uncharacterized protein</fullName>
    </submittedName>
</protein>
<reference evidence="2" key="1">
    <citation type="journal article" date="2014" name="Front. Microbiol.">
        <title>High frequency of phylogenetically diverse reductive dehalogenase-homologous genes in deep subseafloor sedimentary metagenomes.</title>
        <authorList>
            <person name="Kawai M."/>
            <person name="Futagami T."/>
            <person name="Toyoda A."/>
            <person name="Takaki Y."/>
            <person name="Nishi S."/>
            <person name="Hori S."/>
            <person name="Arai W."/>
            <person name="Tsubouchi T."/>
            <person name="Morono Y."/>
            <person name="Uchiyama I."/>
            <person name="Ito T."/>
            <person name="Fujiyama A."/>
            <person name="Inagaki F."/>
            <person name="Takami H."/>
        </authorList>
    </citation>
    <scope>NUCLEOTIDE SEQUENCE</scope>
    <source>
        <strain evidence="2">Expedition CK06-06</strain>
    </source>
</reference>
<name>X1E3X0_9ZZZZ</name>
<proteinExistence type="predicted"/>
<dbReference type="AlphaFoldDB" id="X1E3X0"/>
<dbReference type="EMBL" id="BART01034157">
    <property type="protein sequence ID" value="GAH15090.1"/>
    <property type="molecule type" value="Genomic_DNA"/>
</dbReference>
<feature type="region of interest" description="Disordered" evidence="1">
    <location>
        <begin position="49"/>
        <end position="74"/>
    </location>
</feature>